<accession>A0A224A9R4</accession>
<keyword evidence="2" id="KW-0496">Mitochondrion</keyword>
<reference evidence="2" key="1">
    <citation type="journal article" date="2017" name="Zool. J. Linn. Soc.">
        <title>Molecular phylogeny, frequent parallel evolution and new system of Japanese clausiliid land snails (Gastropoda: Stylommatophora).</title>
        <authorList>
            <person name="Motochin R."/>
            <person name="Wang M."/>
            <person name="Ueshima R."/>
        </authorList>
    </citation>
    <scope>NUCLEOTIDE SEQUENCE</scope>
    <source>
        <strain evidence="2">AG658-1</strain>
        <tissue evidence="2">Muscle</tissue>
    </source>
</reference>
<feature type="transmembrane region" description="Helical" evidence="1">
    <location>
        <begin position="31"/>
        <end position="51"/>
    </location>
</feature>
<dbReference type="Gene3D" id="1.10.287.3510">
    <property type="match status" value="1"/>
</dbReference>
<evidence type="ECO:0000256" key="1">
    <source>
        <dbReference type="SAM" id="Phobius"/>
    </source>
</evidence>
<protein>
    <submittedName>
        <fullName evidence="2">NADH dehydrogenase subunit 4L</fullName>
    </submittedName>
</protein>
<keyword evidence="1" id="KW-0472">Membrane</keyword>
<geneLocation type="mitochondrion" evidence="2"/>
<feature type="transmembrane region" description="Helical" evidence="1">
    <location>
        <begin position="6"/>
        <end position="22"/>
    </location>
</feature>
<dbReference type="EMBL" id="LC171970">
    <property type="protein sequence ID" value="BBA10286.1"/>
    <property type="molecule type" value="Genomic_DNA"/>
</dbReference>
<sequence>MIYLLNTYTLLLMVLLVVFFNSKNHFLSSLLLMKGMVFISILITLSVSYITLEGLTFFLLVITLSVVEAALALTLLISFSKLNGNDVMTSLSIL</sequence>
<name>A0A224A9R4_9EUPU</name>
<keyword evidence="1" id="KW-1133">Transmembrane helix</keyword>
<dbReference type="AlphaFoldDB" id="A0A224A9R4"/>
<keyword evidence="1" id="KW-0812">Transmembrane</keyword>
<feature type="transmembrane region" description="Helical" evidence="1">
    <location>
        <begin position="57"/>
        <end position="79"/>
    </location>
</feature>
<evidence type="ECO:0000313" key="2">
    <source>
        <dbReference type="EMBL" id="BBA10286.1"/>
    </source>
</evidence>
<organism evidence="2">
    <name type="scientific">Tauphaedusa stearnsii iriomotensis</name>
    <dbReference type="NCBI Taxonomy" id="1885684"/>
    <lineage>
        <taxon>Eukaryota</taxon>
        <taxon>Metazoa</taxon>
        <taxon>Spiralia</taxon>
        <taxon>Lophotrochozoa</taxon>
        <taxon>Mollusca</taxon>
        <taxon>Gastropoda</taxon>
        <taxon>Heterobranchia</taxon>
        <taxon>Euthyneura</taxon>
        <taxon>Panpulmonata</taxon>
        <taxon>Eupulmonata</taxon>
        <taxon>Stylommatophora</taxon>
        <taxon>Helicina</taxon>
        <taxon>Clausilioidea</taxon>
        <taxon>Clausiliidae</taxon>
        <taxon>Phaedusinae</taxon>
        <taxon>Tauphaedusa</taxon>
    </lineage>
</organism>
<proteinExistence type="predicted"/>
<gene>
    <name evidence="2" type="primary">ND4L</name>
</gene>